<proteinExistence type="predicted"/>
<dbReference type="EC" id="2.4.2.53" evidence="2"/>
<dbReference type="PANTHER" id="PTHR48090">
    <property type="entry name" value="UNDECAPRENYL-PHOSPHATE 4-DEOXY-4-FORMAMIDO-L-ARABINOSE TRANSFERASE-RELATED"/>
    <property type="match status" value="1"/>
</dbReference>
<evidence type="ECO:0000313" key="3">
    <source>
        <dbReference type="Proteomes" id="UP000070457"/>
    </source>
</evidence>
<dbReference type="Pfam" id="PF00535">
    <property type="entry name" value="Glycos_transf_2"/>
    <property type="match status" value="1"/>
</dbReference>
<gene>
    <name evidence="2" type="primary">arnC_2</name>
    <name evidence="2" type="ORF">TR69_WS6001001404</name>
</gene>
<organism evidence="2 3">
    <name type="scientific">candidate division WS6 bacterium OLB20</name>
    <dbReference type="NCBI Taxonomy" id="1617426"/>
    <lineage>
        <taxon>Bacteria</taxon>
        <taxon>Candidatus Dojkabacteria</taxon>
    </lineage>
</organism>
<comment type="caution">
    <text evidence="2">The sequence shown here is derived from an EMBL/GenBank/DDBJ whole genome shotgun (WGS) entry which is preliminary data.</text>
</comment>
<dbReference type="AlphaFoldDB" id="A0A136LVW9"/>
<reference evidence="2 3" key="1">
    <citation type="submission" date="2015-02" db="EMBL/GenBank/DDBJ databases">
        <title>Improved understanding of the partial-nitritation anammox process through 23 genomes representing the majority of the microbial community.</title>
        <authorList>
            <person name="Speth D.R."/>
            <person name="In T Zandt M."/>
            <person name="Guerrero Cruz S."/>
            <person name="Jetten M.S."/>
            <person name="Dutilh B.E."/>
        </authorList>
    </citation>
    <scope>NUCLEOTIDE SEQUENCE [LARGE SCALE GENOMIC DNA]</scope>
    <source>
        <strain evidence="2">OLB20</strain>
    </source>
</reference>
<sequence length="266" mass="30597">MTKPKILVFIPMYNCEKQIPRVLAQIDERVAPFVAEVIVVNNRSTDNSEQTVKDLFAAGKLPVKGTLLRNDQNYNLGGSHKVAFDYAIKNGFDYVIVLHGDDQADIHDLLPYLQDKTYEKYDCLLGSRFMKGSRLKGYSALRTLGNLVYNVLFSAATRRRVKDLGSGLNMYNTAMLQSRFYVNFSDRLTFNYFMIFANAYYGFQAKFFPISWREEDQVSNVKLFSQARDMLLMVVRFVLRPKTFINADHRLDKDFAYTSTIVATTT</sequence>
<keyword evidence="2" id="KW-0808">Transferase</keyword>
<keyword evidence="2" id="KW-0328">Glycosyltransferase</keyword>
<dbReference type="PATRIC" id="fig|1617426.3.peg.1383"/>
<dbReference type="Gene3D" id="3.90.550.10">
    <property type="entry name" value="Spore Coat Polysaccharide Biosynthesis Protein SpsA, Chain A"/>
    <property type="match status" value="1"/>
</dbReference>
<dbReference type="InterPro" id="IPR029044">
    <property type="entry name" value="Nucleotide-diphossugar_trans"/>
</dbReference>
<dbReference type="InterPro" id="IPR050256">
    <property type="entry name" value="Glycosyltransferase_2"/>
</dbReference>
<dbReference type="CDD" id="cd04179">
    <property type="entry name" value="DPM_DPG-synthase_like"/>
    <property type="match status" value="1"/>
</dbReference>
<evidence type="ECO:0000259" key="1">
    <source>
        <dbReference type="Pfam" id="PF00535"/>
    </source>
</evidence>
<accession>A0A136LVW9</accession>
<dbReference type="PANTHER" id="PTHR48090:SF6">
    <property type="entry name" value="SLR5056 PROTEIN"/>
    <property type="match status" value="1"/>
</dbReference>
<protein>
    <submittedName>
        <fullName evidence="2">Undecaprenyl-phosphate 4-deoxy-4-formamido-L-arabinose transferase</fullName>
        <ecNumber evidence="2">2.4.2.53</ecNumber>
    </submittedName>
</protein>
<name>A0A136LVW9_9BACT</name>
<dbReference type="EMBL" id="JYNZ01000006">
    <property type="protein sequence ID" value="KXK25798.1"/>
    <property type="molecule type" value="Genomic_DNA"/>
</dbReference>
<feature type="domain" description="Glycosyltransferase 2-like" evidence="1">
    <location>
        <begin position="8"/>
        <end position="170"/>
    </location>
</feature>
<evidence type="ECO:0000313" key="2">
    <source>
        <dbReference type="EMBL" id="KXK25798.1"/>
    </source>
</evidence>
<dbReference type="SUPFAM" id="SSF53448">
    <property type="entry name" value="Nucleotide-diphospho-sugar transferases"/>
    <property type="match status" value="1"/>
</dbReference>
<dbReference type="STRING" id="1617426.TR69_WS6001001404"/>
<dbReference type="Proteomes" id="UP000070457">
    <property type="component" value="Unassembled WGS sequence"/>
</dbReference>
<dbReference type="InterPro" id="IPR001173">
    <property type="entry name" value="Glyco_trans_2-like"/>
</dbReference>
<dbReference type="GO" id="GO:0099621">
    <property type="term" value="F:undecaprenyl-phosphate 4-deoxy-4-formamido-L-arabinose transferase activity"/>
    <property type="evidence" value="ECO:0007669"/>
    <property type="project" value="UniProtKB-EC"/>
</dbReference>